<evidence type="ECO:0000256" key="8">
    <source>
        <dbReference type="ARBA" id="ARBA00023326"/>
    </source>
</evidence>
<keyword evidence="6" id="KW-0325">Glycoprotein</keyword>
<evidence type="ECO:0000256" key="5">
    <source>
        <dbReference type="ARBA" id="ARBA00022801"/>
    </source>
</evidence>
<dbReference type="AlphaFoldDB" id="A0AA97NZT0"/>
<gene>
    <name evidence="11" type="ORF">OOU_Y34scaffold00498g23</name>
</gene>
<organism evidence="11">
    <name type="scientific">Pyricularia oryzae (strain Y34)</name>
    <name type="common">Rice blast fungus</name>
    <name type="synonym">Magnaporthe oryzae</name>
    <dbReference type="NCBI Taxonomy" id="1143189"/>
    <lineage>
        <taxon>Eukaryota</taxon>
        <taxon>Fungi</taxon>
        <taxon>Dikarya</taxon>
        <taxon>Ascomycota</taxon>
        <taxon>Pezizomycotina</taxon>
        <taxon>Sordariomycetes</taxon>
        <taxon>Sordariomycetidae</taxon>
        <taxon>Magnaporthales</taxon>
        <taxon>Pyriculariaceae</taxon>
        <taxon>Pyricularia</taxon>
    </lineage>
</organism>
<dbReference type="GO" id="GO:0005576">
    <property type="term" value="C:extracellular region"/>
    <property type="evidence" value="ECO:0007669"/>
    <property type="project" value="UniProtKB-SubCell"/>
</dbReference>
<dbReference type="NCBIfam" id="TIGR01840">
    <property type="entry name" value="esterase_phb"/>
    <property type="match status" value="1"/>
</dbReference>
<sequence length="367" mass="39635">MAKRIPANGVAKTHNLPPNLGIDDRETRSETEMAGTIFRRRGIRACRPWIRASNLSQPRLHLTLTKALARTHHVMQFTTLLALCGLAGAASLQRVANFGANPANVKMFVYVPDRLAANPAIVVAVHHCQGTASSFYGSTPYARLADQKGFVVVYPESPYQGTCFDVSSRKTLTHDGGGDSNSIANMVKYAIAQYKADAKRVHLVGASSGAMMANVMAATYPELFQTVIAHSGVPAGCFMSASGQVNGWNSSCANGQVRPSQAVWTKMARDMYPGYSGARPRMMIMHGGTDTTLHWNNYEEALKQWRGVLGVADSATRTLQNSPESGYTTTFYGGDGQLTAKVKGVWNPKYGHNIPIIGGDDMAFMGL</sequence>
<dbReference type="GO" id="GO:0045493">
    <property type="term" value="P:xylan catabolic process"/>
    <property type="evidence" value="ECO:0007669"/>
    <property type="project" value="UniProtKB-UniRule"/>
</dbReference>
<keyword evidence="5 9" id="KW-0378">Hydrolase</keyword>
<dbReference type="PANTHER" id="PTHR43037:SF3">
    <property type="entry name" value="FERULOYL ESTERASE B"/>
    <property type="match status" value="1"/>
</dbReference>
<evidence type="ECO:0000313" key="11">
    <source>
        <dbReference type="EMBL" id="ELQ39440.1"/>
    </source>
</evidence>
<evidence type="ECO:0000256" key="7">
    <source>
        <dbReference type="ARBA" id="ARBA00023277"/>
    </source>
</evidence>
<evidence type="ECO:0000256" key="3">
    <source>
        <dbReference type="ARBA" id="ARBA00022525"/>
    </source>
</evidence>
<reference evidence="11" key="1">
    <citation type="journal article" date="2012" name="PLoS Genet.">
        <title>Comparative analysis of the genomes of two field isolates of the rice blast fungus Magnaporthe oryzae.</title>
        <authorList>
            <person name="Xue M."/>
            <person name="Yang J."/>
            <person name="Li Z."/>
            <person name="Hu S."/>
            <person name="Yao N."/>
            <person name="Dean R.A."/>
            <person name="Zhao W."/>
            <person name="Shen M."/>
            <person name="Zhang H."/>
            <person name="Li C."/>
            <person name="Liu L."/>
            <person name="Cao L."/>
            <person name="Xu X."/>
            <person name="Xing Y."/>
            <person name="Hsiang T."/>
            <person name="Zhang Z."/>
            <person name="Xu J.R."/>
            <person name="Peng Y.L."/>
        </authorList>
    </citation>
    <scope>NUCLEOTIDE SEQUENCE</scope>
    <source>
        <strain evidence="11">Y34</strain>
    </source>
</reference>
<keyword evidence="3 9" id="KW-0964">Secreted</keyword>
<dbReference type="Gene3D" id="3.40.50.1820">
    <property type="entry name" value="alpha/beta hydrolase"/>
    <property type="match status" value="1"/>
</dbReference>
<evidence type="ECO:0000256" key="2">
    <source>
        <dbReference type="ARBA" id="ARBA00022487"/>
    </source>
</evidence>
<keyword evidence="2 9" id="KW-0719">Serine esterase</keyword>
<evidence type="ECO:0000256" key="10">
    <source>
        <dbReference type="SAM" id="MobiDB-lite"/>
    </source>
</evidence>
<dbReference type="SMR" id="A0AA97NZT0"/>
<name>A0AA97NZT0_PYRO3</name>
<dbReference type="Pfam" id="PF10503">
    <property type="entry name" value="Esterase_PHB"/>
    <property type="match status" value="1"/>
</dbReference>
<evidence type="ECO:0000256" key="1">
    <source>
        <dbReference type="ARBA" id="ARBA00004613"/>
    </source>
</evidence>
<evidence type="ECO:0000256" key="4">
    <source>
        <dbReference type="ARBA" id="ARBA00022729"/>
    </source>
</evidence>
<dbReference type="SUPFAM" id="SSF53474">
    <property type="entry name" value="alpha/beta-Hydrolases"/>
    <property type="match status" value="2"/>
</dbReference>
<dbReference type="InterPro" id="IPR010126">
    <property type="entry name" value="Esterase_phb"/>
</dbReference>
<dbReference type="PANTHER" id="PTHR43037">
    <property type="entry name" value="UNNAMED PRODUCT-RELATED"/>
    <property type="match status" value="1"/>
</dbReference>
<comment type="similarity">
    <text evidence="9">Belongs to the carbohydrate esterase 1 (CE1) family.</text>
</comment>
<keyword evidence="8 9" id="KW-0624">Polysaccharide degradation</keyword>
<dbReference type="EC" id="3.1.1.-" evidence="9"/>
<feature type="region of interest" description="Disordered" evidence="10">
    <location>
        <begin position="1"/>
        <end position="27"/>
    </location>
</feature>
<dbReference type="GO" id="GO:0052689">
    <property type="term" value="F:carboxylic ester hydrolase activity"/>
    <property type="evidence" value="ECO:0007669"/>
    <property type="project" value="UniProtKB-KW"/>
</dbReference>
<proteinExistence type="inferred from homology"/>
<accession>A0AA97NZT0</accession>
<dbReference type="Proteomes" id="UP000011086">
    <property type="component" value="Unassembled WGS sequence"/>
</dbReference>
<evidence type="ECO:0000256" key="6">
    <source>
        <dbReference type="ARBA" id="ARBA00023180"/>
    </source>
</evidence>
<dbReference type="InterPro" id="IPR050955">
    <property type="entry name" value="Plant_Biomass_Hydrol_Est"/>
</dbReference>
<comment type="function">
    <text evidence="9">Esterase involved in the hydrolysis of xylan, a major structural heterogeneous polysaccharide found in plant biomass representing the second most abundant polysaccharide in the biosphere, after cellulose.</text>
</comment>
<keyword evidence="4" id="KW-0732">Signal</keyword>
<dbReference type="InterPro" id="IPR029058">
    <property type="entry name" value="AB_hydrolase_fold"/>
</dbReference>
<keyword evidence="7 9" id="KW-0119">Carbohydrate metabolism</keyword>
<dbReference type="EMBL" id="JH793976">
    <property type="protein sequence ID" value="ELQ39440.1"/>
    <property type="molecule type" value="Genomic_DNA"/>
</dbReference>
<evidence type="ECO:0000256" key="9">
    <source>
        <dbReference type="RuleBase" id="RU367147"/>
    </source>
</evidence>
<protein>
    <recommendedName>
        <fullName evidence="9">Carboxylic ester hydrolase</fullName>
        <ecNumber evidence="9">3.1.1.-</ecNumber>
    </recommendedName>
</protein>
<comment type="subcellular location">
    <subcellularLocation>
        <location evidence="1 9">Secreted</location>
    </subcellularLocation>
</comment>